<name>A0A6J4TCK2_9ACTN</name>
<evidence type="ECO:0000313" key="1">
    <source>
        <dbReference type="EMBL" id="CAA9519054.1"/>
    </source>
</evidence>
<protein>
    <submittedName>
        <fullName evidence="1">Uncharacterized protein</fullName>
    </submittedName>
</protein>
<dbReference type="AlphaFoldDB" id="A0A6J4TCK2"/>
<proteinExistence type="predicted"/>
<reference evidence="1" key="1">
    <citation type="submission" date="2020-02" db="EMBL/GenBank/DDBJ databases">
        <authorList>
            <person name="Meier V. D."/>
        </authorList>
    </citation>
    <scope>NUCLEOTIDE SEQUENCE</scope>
    <source>
        <strain evidence="1">AVDCRST_MAG79</strain>
    </source>
</reference>
<accession>A0A6J4TCK2</accession>
<gene>
    <name evidence="1" type="ORF">AVDCRST_MAG79-87</name>
</gene>
<dbReference type="EMBL" id="CADCWC010000014">
    <property type="protein sequence ID" value="CAA9519054.1"/>
    <property type="molecule type" value="Genomic_DNA"/>
</dbReference>
<organism evidence="1">
    <name type="scientific">uncultured Thermoleophilia bacterium</name>
    <dbReference type="NCBI Taxonomy" id="1497501"/>
    <lineage>
        <taxon>Bacteria</taxon>
        <taxon>Bacillati</taxon>
        <taxon>Actinomycetota</taxon>
        <taxon>Thermoleophilia</taxon>
        <taxon>environmental samples</taxon>
    </lineage>
</organism>
<sequence length="125" mass="13514">MEDNGMDAGLDRHLWESEWASIEPLLDDEPGEALSTADDLIERMLVERGFPDDEVAREGLDPELTADLEEARRVTDQHDAGEDVSVGDSIAAAAAYKRVYEGLLTLGPVGDLADDEVDTDGDPTA</sequence>